<evidence type="ECO:0000259" key="5">
    <source>
        <dbReference type="Pfam" id="PF07989"/>
    </source>
</evidence>
<reference evidence="6" key="1">
    <citation type="journal article" date="2014" name="Insect Biochem. Mol. Biol.">
        <title>An insight into the sialome of the frog biting fly, Corethrella appendiculata.</title>
        <authorList>
            <person name="Ribeiro J.M.C."/>
            <person name="Chagas A.C."/>
            <person name="Pham V.M."/>
            <person name="Lounibos L.P."/>
            <person name="Calvo E."/>
        </authorList>
    </citation>
    <scope>NUCLEOTIDE SEQUENCE</scope>
    <source>
        <tissue evidence="6">Salivary glands</tissue>
    </source>
</reference>
<dbReference type="GO" id="GO:0007059">
    <property type="term" value="P:chromosome segregation"/>
    <property type="evidence" value="ECO:0007669"/>
    <property type="project" value="TreeGrafter"/>
</dbReference>
<feature type="compositionally biased region" description="Polar residues" evidence="4">
    <location>
        <begin position="911"/>
        <end position="920"/>
    </location>
</feature>
<dbReference type="GO" id="GO:0090266">
    <property type="term" value="P:regulation of mitotic cell cycle spindle assembly checkpoint"/>
    <property type="evidence" value="ECO:0007669"/>
    <property type="project" value="TreeGrafter"/>
</dbReference>
<dbReference type="InterPro" id="IPR012943">
    <property type="entry name" value="Cnn_1N"/>
</dbReference>
<evidence type="ECO:0000256" key="4">
    <source>
        <dbReference type="SAM" id="MobiDB-lite"/>
    </source>
</evidence>
<proteinExistence type="evidence at transcript level"/>
<feature type="coiled-coil region" evidence="3">
    <location>
        <begin position="162"/>
        <end position="265"/>
    </location>
</feature>
<feature type="region of interest" description="Disordered" evidence="4">
    <location>
        <begin position="911"/>
        <end position="933"/>
    </location>
</feature>
<comment type="subcellular location">
    <subcellularLocation>
        <location evidence="1">Cytoplasm</location>
    </subcellularLocation>
</comment>
<feature type="coiled-coil region" evidence="3">
    <location>
        <begin position="102"/>
        <end position="129"/>
    </location>
</feature>
<evidence type="ECO:0000256" key="2">
    <source>
        <dbReference type="ARBA" id="ARBA00022490"/>
    </source>
</evidence>
<dbReference type="GO" id="GO:0035371">
    <property type="term" value="C:microtubule plus-end"/>
    <property type="evidence" value="ECO:0007669"/>
    <property type="project" value="TreeGrafter"/>
</dbReference>
<dbReference type="GO" id="GO:0007099">
    <property type="term" value="P:centriole replication"/>
    <property type="evidence" value="ECO:0007669"/>
    <property type="project" value="TreeGrafter"/>
</dbReference>
<dbReference type="GO" id="GO:0008017">
    <property type="term" value="F:microtubule binding"/>
    <property type="evidence" value="ECO:0007669"/>
    <property type="project" value="TreeGrafter"/>
</dbReference>
<dbReference type="GO" id="GO:0000132">
    <property type="term" value="P:establishment of mitotic spindle orientation"/>
    <property type="evidence" value="ECO:0007669"/>
    <property type="project" value="TreeGrafter"/>
</dbReference>
<dbReference type="GO" id="GO:0046600">
    <property type="term" value="P:negative regulation of centriole replication"/>
    <property type="evidence" value="ECO:0007669"/>
    <property type="project" value="TreeGrafter"/>
</dbReference>
<dbReference type="AlphaFoldDB" id="U5ER02"/>
<feature type="coiled-coil region" evidence="3">
    <location>
        <begin position="302"/>
        <end position="329"/>
    </location>
</feature>
<dbReference type="PANTHER" id="PTHR46930:SF1">
    <property type="entry name" value="CDK5 REGULATORY SUBUNIT-ASSOCIATED PROTEIN 2"/>
    <property type="match status" value="1"/>
</dbReference>
<dbReference type="GO" id="GO:0043015">
    <property type="term" value="F:gamma-tubulin binding"/>
    <property type="evidence" value="ECO:0007669"/>
    <property type="project" value="TreeGrafter"/>
</dbReference>
<protein>
    <submittedName>
        <fullName evidence="6">Putative centrosomin</fullName>
    </submittedName>
</protein>
<keyword evidence="3" id="KW-0175">Coiled coil</keyword>
<sequence length="933" mass="107432">PVQGRSLREYEEKMNNLRKENFNLKLRIFFLEEHNPYLMSNNSNTEKHTDSYYRQTIDLKVENEALKNDIKEKIGLLQKSAVAIDGMVKSEQELKEYYEKIIKNLNMKIESLDGDLRLMDEQMQNLSKSNQTNVANDTNFANFYEALNANNNEIDVEKKLQIVELDAINRQLMEQNAESEQQLKTAKGVIEEKTGLFDKVQQELNDLKYEFAEYKEQAEKEKSSSISKEEVDKLNEKLYECRKELADKTCELDDSENKLKSKQAAFDRAVQTTKKLIKQTTELEKENALLKQGNPSLLAALTSSEKAEYEKAMEKNKSLQKQVDSLINKIGTSGNRNENVIIKQLNDELIIARSDYETVYKRQKDCADICQTLTNHLEELAGFLNSLLKNKEFSNDLPEGRRNAMRKAVNNSLDLSRTLNLSISVHNFSLPDTSLKNLSRLSGILDDKVIATCSNLLNDNNKENRTSSTKENIIERLRAENRTLRYQLGGNKPQNSDSEEWSEPDREISMQRIGLDKLKTTAANKNLQQSSIGVESSSTSECENNSIHKKEIRTLKEQLNQVKSLNSEKIKENQALTENLQQLQKDYENLKVKNSNLEEEIDAMNVELNKLRAERDETLVNIRVVTLKMETLKSEFEEIQQKHKQEMHRQSEELKLKEANLMKNWIQKSVYEQKLYEINDLYKRLDDAQLNITNMTEIEQNLRAQIDENERTLQQMKRSLDDSTLQASRAAVERTKAITEKRQIEEKIKTIQENFKAEKNDLNLQIAQLLAAQKQASEEAAVVKNLKEEMKGLRLENSSPDTGIESDNTRFSNGDNKVRPLLKTLELTQSMSNLLADVDFKSDDQKDPVTTLKHDCDKIEQELSTVKRKYHSTRRALEKAFEQIRSSNQLKEQVERDIRKQIQTTHAVLKTARTNMEHQTSAGSSNSGSGGES</sequence>
<dbReference type="InterPro" id="IPR042791">
    <property type="entry name" value="CDK5RAP2"/>
</dbReference>
<dbReference type="GO" id="GO:0097431">
    <property type="term" value="C:mitotic spindle pole"/>
    <property type="evidence" value="ECO:0007669"/>
    <property type="project" value="TreeGrafter"/>
</dbReference>
<feature type="coiled-coil region" evidence="3">
    <location>
        <begin position="849"/>
        <end position="897"/>
    </location>
</feature>
<feature type="coiled-coil region" evidence="3">
    <location>
        <begin position="545"/>
        <end position="796"/>
    </location>
</feature>
<evidence type="ECO:0000256" key="3">
    <source>
        <dbReference type="SAM" id="Coils"/>
    </source>
</evidence>
<organism evidence="6">
    <name type="scientific">Corethrella appendiculata</name>
    <dbReference type="NCBI Taxonomy" id="1370023"/>
    <lineage>
        <taxon>Eukaryota</taxon>
        <taxon>Metazoa</taxon>
        <taxon>Ecdysozoa</taxon>
        <taxon>Arthropoda</taxon>
        <taxon>Hexapoda</taxon>
        <taxon>Insecta</taxon>
        <taxon>Pterygota</taxon>
        <taxon>Neoptera</taxon>
        <taxon>Endopterygota</taxon>
        <taxon>Diptera</taxon>
        <taxon>Nematocera</taxon>
        <taxon>Culicoidea</taxon>
        <taxon>Chaoboridae</taxon>
        <taxon>Corethrella</taxon>
    </lineage>
</organism>
<keyword evidence="2" id="KW-0963">Cytoplasm</keyword>
<evidence type="ECO:0000256" key="1">
    <source>
        <dbReference type="ARBA" id="ARBA00004496"/>
    </source>
</evidence>
<dbReference type="GO" id="GO:0000242">
    <property type="term" value="C:pericentriolar material"/>
    <property type="evidence" value="ECO:0007669"/>
    <property type="project" value="TreeGrafter"/>
</dbReference>
<feature type="domain" description="Centrosomin N-terminal motif 1" evidence="5">
    <location>
        <begin position="6"/>
        <end position="83"/>
    </location>
</feature>
<dbReference type="Pfam" id="PF07989">
    <property type="entry name" value="Cnn_1N"/>
    <property type="match status" value="1"/>
</dbReference>
<accession>U5ER02</accession>
<name>U5ER02_9DIPT</name>
<evidence type="ECO:0000313" key="6">
    <source>
        <dbReference type="EMBL" id="JAB55896.1"/>
    </source>
</evidence>
<dbReference type="PANTHER" id="PTHR46930">
    <property type="entry name" value="CDK5 REGULATORY SUBUNIT-ASSOCIATED PROTEIN 2"/>
    <property type="match status" value="1"/>
</dbReference>
<dbReference type="GO" id="GO:0005737">
    <property type="term" value="C:cytoplasm"/>
    <property type="evidence" value="ECO:0007669"/>
    <property type="project" value="UniProtKB-SubCell"/>
</dbReference>
<dbReference type="EMBL" id="GANO01003975">
    <property type="protein sequence ID" value="JAB55896.1"/>
    <property type="molecule type" value="mRNA"/>
</dbReference>
<dbReference type="GO" id="GO:0001578">
    <property type="term" value="P:microtubule bundle formation"/>
    <property type="evidence" value="ECO:0007669"/>
    <property type="project" value="TreeGrafter"/>
</dbReference>
<feature type="non-terminal residue" evidence="6">
    <location>
        <position position="1"/>
    </location>
</feature>